<dbReference type="Proteomes" id="UP001183420">
    <property type="component" value="Unassembled WGS sequence"/>
</dbReference>
<comment type="caution">
    <text evidence="2">The sequence shown here is derived from an EMBL/GenBank/DDBJ whole genome shotgun (WGS) entry which is preliminary data.</text>
</comment>
<evidence type="ECO:0000259" key="1">
    <source>
        <dbReference type="Pfam" id="PF22036"/>
    </source>
</evidence>
<sequence length="57" mass="6428">MDYTTVKVRDGLYVVRWSEQSGDRVTHIEDYAEGACMASSVIGGEFVQLTGTWTRVR</sequence>
<dbReference type="InterPro" id="IPR053892">
    <property type="entry name" value="MoaF-like"/>
</dbReference>
<feature type="domain" description="MoaF-like" evidence="1">
    <location>
        <begin position="2"/>
        <end position="54"/>
    </location>
</feature>
<keyword evidence="3" id="KW-1185">Reference proteome</keyword>
<name>A0ABU2LVI3_9ACTN</name>
<evidence type="ECO:0000313" key="2">
    <source>
        <dbReference type="EMBL" id="MDT0321192.1"/>
    </source>
</evidence>
<evidence type="ECO:0000313" key="3">
    <source>
        <dbReference type="Proteomes" id="UP001183420"/>
    </source>
</evidence>
<reference evidence="3" key="1">
    <citation type="submission" date="2023-07" db="EMBL/GenBank/DDBJ databases">
        <title>30 novel species of actinomycetes from the DSMZ collection.</title>
        <authorList>
            <person name="Nouioui I."/>
        </authorList>
    </citation>
    <scope>NUCLEOTIDE SEQUENCE [LARGE SCALE GENOMIC DNA]</scope>
    <source>
        <strain evidence="3">DSM 44918</strain>
    </source>
</reference>
<gene>
    <name evidence="2" type="ORF">RNC47_22940</name>
</gene>
<dbReference type="Pfam" id="PF22036">
    <property type="entry name" value="MoaF_like"/>
    <property type="match status" value="1"/>
</dbReference>
<protein>
    <recommendedName>
        <fullName evidence="1">MoaF-like domain-containing protein</fullName>
    </recommendedName>
</protein>
<organism evidence="2 3">
    <name type="scientific">Streptomyces millisiae</name>
    <dbReference type="NCBI Taxonomy" id="3075542"/>
    <lineage>
        <taxon>Bacteria</taxon>
        <taxon>Bacillati</taxon>
        <taxon>Actinomycetota</taxon>
        <taxon>Actinomycetes</taxon>
        <taxon>Kitasatosporales</taxon>
        <taxon>Streptomycetaceae</taxon>
        <taxon>Streptomyces</taxon>
    </lineage>
</organism>
<accession>A0ABU2LVI3</accession>
<proteinExistence type="predicted"/>
<dbReference type="EMBL" id="JAVREM010000035">
    <property type="protein sequence ID" value="MDT0321192.1"/>
    <property type="molecule type" value="Genomic_DNA"/>
</dbReference>